<sequence length="889" mass="96808">MLTAKEIRRRYLEFFARNGHDILPSGPLIPPNDPTLLFTNAGMVQFKKFFLGEEVRDVPRVTTSQKCLRVSGKHNDLENVGRTARHHTFFEMLGNFSFGDYFKREAITWAWKFVTEELELPKDRLWVTVFREDDEAAAIWQEVAGLPAERIVRMGEKDNFWTMGDTGPCGPCSEIYIDQGEDMACGPDCGIGKCDCDRFLEIWNLVFTQFDQHADGTRDRLARPNIDTGMGLERIAAVCQGKRSNFDCDLFQDIIQYAAELAGVKYSFSAPDTNDVDTALRVIADHARAAAFLIADGTLPSNESRGYVLRRLIRRALRFATLMGVHEPFLYKVARKVTEIMGEDYPELTEHADFIARAVHEEEQRFSLTLGKGLALLEDQLAELEKAGDKVIPGEFCFKLSDTYGFPLDIITDVSEKRGFSVDVAGFEAHMAEQRRRARESQKKSGLLGQDGSGSSLFQQLADDGLQSVFTGYGGLSGQGRIVALLDESGLSVEELPAGQKGYVVTNQTPFYGESGGQAGDTGRMEGPDGAARVLDTQKPAPTLIVHTIEVEQGLLRIDQEVALSVEEDARMATARNHSCTHLLHAALRSVLGTHVKQAGSLVNSQRLRFDFSHIAALTPEELAAVERRVNRAIMADYPVCTREMKHDEAVASGAMALFNEKYGDTVRVVSMGDDAHTESVELCGGTHLGHTGQAGSFLIVSESGVAAGVRRIEAVTGWNAYDLAVAQRAELHDLSALLKAKPGQLAERVQALHSDVKKLRKASEKAAASPATGADLVQKATKVNGVKLLTAKLDGVPVKALRDIMDDVRSRIPSGVACLATVEGEKVGLLLYVSKDLHGRFTAPALIKDVAAPCGGSGGGRPDLAQAGGTRADGVEAAFGVLRARIAG</sequence>
<dbReference type="CDD" id="cd00673">
    <property type="entry name" value="AlaRS_core"/>
    <property type="match status" value="1"/>
</dbReference>
<dbReference type="Gene3D" id="3.30.930.10">
    <property type="entry name" value="Bira Bifunctional Protein, Domain 2"/>
    <property type="match status" value="1"/>
</dbReference>
<dbReference type="PRINTS" id="PR00980">
    <property type="entry name" value="TRNASYNTHALA"/>
</dbReference>
<dbReference type="Gene3D" id="3.30.980.10">
    <property type="entry name" value="Threonyl-trna Synthetase, Chain A, domain 2"/>
    <property type="match status" value="1"/>
</dbReference>
<dbReference type="SUPFAM" id="SSF55681">
    <property type="entry name" value="Class II aaRS and biotin synthetases"/>
    <property type="match status" value="1"/>
</dbReference>
<dbReference type="FunFam" id="3.10.310.40:FF:000001">
    <property type="entry name" value="Alanine--tRNA ligase"/>
    <property type="match status" value="1"/>
</dbReference>
<dbReference type="FunFam" id="3.30.980.10:FF:000004">
    <property type="entry name" value="Alanine--tRNA ligase, cytoplasmic"/>
    <property type="match status" value="1"/>
</dbReference>
<dbReference type="EC" id="6.1.1.7" evidence="11"/>
<comment type="subcellular location">
    <subcellularLocation>
        <location evidence="11">Cytoplasm</location>
    </subcellularLocation>
</comment>
<keyword evidence="8 11" id="KW-0694">RNA-binding</keyword>
<dbReference type="FunFam" id="3.30.930.10:FF:000004">
    <property type="entry name" value="Alanine--tRNA ligase"/>
    <property type="match status" value="1"/>
</dbReference>
<dbReference type="GO" id="GO:0002161">
    <property type="term" value="F:aminoacyl-tRNA deacylase activity"/>
    <property type="evidence" value="ECO:0007669"/>
    <property type="project" value="TreeGrafter"/>
</dbReference>
<dbReference type="GO" id="GO:0045892">
    <property type="term" value="P:negative regulation of DNA-templated transcription"/>
    <property type="evidence" value="ECO:0007669"/>
    <property type="project" value="TreeGrafter"/>
</dbReference>
<dbReference type="InterPro" id="IPR023033">
    <property type="entry name" value="Ala_tRNA_ligase_euk/bac"/>
</dbReference>
<comment type="cofactor">
    <cofactor evidence="11">
        <name>Zn(2+)</name>
        <dbReference type="ChEBI" id="CHEBI:29105"/>
    </cofactor>
    <text evidence="11">Binds 1 zinc ion per subunit.</text>
</comment>
<dbReference type="GO" id="GO:0004813">
    <property type="term" value="F:alanine-tRNA ligase activity"/>
    <property type="evidence" value="ECO:0007669"/>
    <property type="project" value="UniProtKB-UniRule"/>
</dbReference>
<dbReference type="HAMAP" id="MF_00036_B">
    <property type="entry name" value="Ala_tRNA_synth_B"/>
    <property type="match status" value="1"/>
</dbReference>
<dbReference type="InterPro" id="IPR018163">
    <property type="entry name" value="Thr/Ala-tRNA-synth_IIc_edit"/>
</dbReference>
<dbReference type="NCBIfam" id="TIGR00344">
    <property type="entry name" value="alaS"/>
    <property type="match status" value="1"/>
</dbReference>
<keyword evidence="7 11" id="KW-0067">ATP-binding</keyword>
<dbReference type="SUPFAM" id="SSF50447">
    <property type="entry name" value="Translation proteins"/>
    <property type="match status" value="1"/>
</dbReference>
<dbReference type="Gene3D" id="2.40.30.130">
    <property type="match status" value="1"/>
</dbReference>
<keyword evidence="11" id="KW-0963">Cytoplasm</keyword>
<dbReference type="Pfam" id="PF07973">
    <property type="entry name" value="tRNA_SAD"/>
    <property type="match status" value="1"/>
</dbReference>
<keyword evidence="6 11" id="KW-0862">Zinc</keyword>
<dbReference type="InterPro" id="IPR009000">
    <property type="entry name" value="Transl_B-barrel_sf"/>
</dbReference>
<dbReference type="KEGG" id="dpg:DESPIGER_1621"/>
<evidence type="ECO:0000256" key="1">
    <source>
        <dbReference type="ARBA" id="ARBA00008226"/>
    </source>
</evidence>
<comment type="function">
    <text evidence="11">Catalyzes the attachment of alanine to tRNA(Ala) in a two-step reaction: alanine is first activated by ATP to form Ala-AMP and then transferred to the acceptor end of tRNA(Ala). Also edits incorrectly charged Ser-tRNA(Ala) and Gly-tRNA(Ala) via its editing domain.</text>
</comment>
<dbReference type="Pfam" id="PF02272">
    <property type="entry name" value="DHHA1"/>
    <property type="match status" value="1"/>
</dbReference>
<dbReference type="RefSeq" id="WP_072335248.1">
    <property type="nucleotide sequence ID" value="NZ_DBGALU010000060.1"/>
</dbReference>
<dbReference type="Gene3D" id="6.10.250.550">
    <property type="match status" value="1"/>
</dbReference>
<dbReference type="InterPro" id="IPR012947">
    <property type="entry name" value="tRNA_SAD"/>
</dbReference>
<feature type="domain" description="Alanyl-transfer RNA synthetases family profile" evidence="12">
    <location>
        <begin position="2"/>
        <end position="727"/>
    </location>
</feature>
<proteinExistence type="inferred from homology"/>
<dbReference type="SUPFAM" id="SSF101353">
    <property type="entry name" value="Putative anticodon-binding domain of alanyl-tRNA synthetase (AlaRS)"/>
    <property type="match status" value="1"/>
</dbReference>
<evidence type="ECO:0000313" key="13">
    <source>
        <dbReference type="EMBL" id="SFV73458.1"/>
    </source>
</evidence>
<dbReference type="GO" id="GO:0005524">
    <property type="term" value="F:ATP binding"/>
    <property type="evidence" value="ECO:0007669"/>
    <property type="project" value="UniProtKB-UniRule"/>
</dbReference>
<dbReference type="SMART" id="SM00863">
    <property type="entry name" value="tRNA_SAD"/>
    <property type="match status" value="1"/>
</dbReference>
<dbReference type="GO" id="GO:0008270">
    <property type="term" value="F:zinc ion binding"/>
    <property type="evidence" value="ECO:0007669"/>
    <property type="project" value="UniProtKB-UniRule"/>
</dbReference>
<evidence type="ECO:0000256" key="2">
    <source>
        <dbReference type="ARBA" id="ARBA00022555"/>
    </source>
</evidence>
<dbReference type="InterPro" id="IPR018165">
    <property type="entry name" value="Ala-tRNA-synth_IIc_core"/>
</dbReference>
<feature type="binding site" evidence="11">
    <location>
        <position position="582"/>
    </location>
    <ligand>
        <name>Zn(2+)</name>
        <dbReference type="ChEBI" id="CHEBI:29105"/>
    </ligand>
</feature>
<dbReference type="OrthoDB" id="9803884at2"/>
<dbReference type="Gene3D" id="3.30.54.20">
    <property type="match status" value="1"/>
</dbReference>
<keyword evidence="10 11" id="KW-0030">Aminoacyl-tRNA synthetase</keyword>
<evidence type="ECO:0000256" key="11">
    <source>
        <dbReference type="HAMAP-Rule" id="MF_00036"/>
    </source>
</evidence>
<dbReference type="Pfam" id="PF01411">
    <property type="entry name" value="tRNA-synt_2c"/>
    <property type="match status" value="1"/>
</dbReference>
<dbReference type="GO" id="GO:0005829">
    <property type="term" value="C:cytosol"/>
    <property type="evidence" value="ECO:0007669"/>
    <property type="project" value="TreeGrafter"/>
</dbReference>
<feature type="binding site" evidence="11">
    <location>
        <position position="688"/>
    </location>
    <ligand>
        <name>Zn(2+)</name>
        <dbReference type="ChEBI" id="CHEBI:29105"/>
    </ligand>
</feature>
<keyword evidence="4 11" id="KW-0479">Metal-binding</keyword>
<keyword evidence="9 11" id="KW-0648">Protein biosynthesis</keyword>
<evidence type="ECO:0000256" key="8">
    <source>
        <dbReference type="ARBA" id="ARBA00022884"/>
    </source>
</evidence>
<gene>
    <name evidence="11" type="primary">alaS</name>
    <name evidence="13" type="ORF">DESPIGER_1621</name>
</gene>
<comment type="domain">
    <text evidence="11">Consists of three domains; the N-terminal catalytic domain, the editing domain and the C-terminal C-Ala domain. The editing domain removes incorrectly charged amino acids, while the C-Ala domain, along with tRNA(Ala), serves as a bridge to cooperatively bring together the editing and aminoacylation centers thus stimulating deacylation of misacylated tRNAs.</text>
</comment>
<dbReference type="GO" id="GO:0006419">
    <property type="term" value="P:alanyl-tRNA aminoacylation"/>
    <property type="evidence" value="ECO:0007669"/>
    <property type="project" value="UniProtKB-UniRule"/>
</dbReference>
<evidence type="ECO:0000256" key="10">
    <source>
        <dbReference type="ARBA" id="ARBA00023146"/>
    </source>
</evidence>
<comment type="catalytic activity">
    <reaction evidence="11">
        <text>tRNA(Ala) + L-alanine + ATP = L-alanyl-tRNA(Ala) + AMP + diphosphate</text>
        <dbReference type="Rhea" id="RHEA:12540"/>
        <dbReference type="Rhea" id="RHEA-COMP:9657"/>
        <dbReference type="Rhea" id="RHEA-COMP:9923"/>
        <dbReference type="ChEBI" id="CHEBI:30616"/>
        <dbReference type="ChEBI" id="CHEBI:33019"/>
        <dbReference type="ChEBI" id="CHEBI:57972"/>
        <dbReference type="ChEBI" id="CHEBI:78442"/>
        <dbReference type="ChEBI" id="CHEBI:78497"/>
        <dbReference type="ChEBI" id="CHEBI:456215"/>
        <dbReference type="EC" id="6.1.1.7"/>
    </reaction>
</comment>
<dbReference type="Proteomes" id="UP000186323">
    <property type="component" value="Chromosome I"/>
</dbReference>
<dbReference type="Gene3D" id="3.10.310.40">
    <property type="match status" value="1"/>
</dbReference>
<evidence type="ECO:0000313" key="14">
    <source>
        <dbReference type="Proteomes" id="UP000186323"/>
    </source>
</evidence>
<dbReference type="EMBL" id="LT630450">
    <property type="protein sequence ID" value="SFV73458.1"/>
    <property type="molecule type" value="Genomic_DNA"/>
</dbReference>
<keyword evidence="5 11" id="KW-0547">Nucleotide-binding</keyword>
<evidence type="ECO:0000256" key="6">
    <source>
        <dbReference type="ARBA" id="ARBA00022833"/>
    </source>
</evidence>
<dbReference type="GO" id="GO:0000049">
    <property type="term" value="F:tRNA binding"/>
    <property type="evidence" value="ECO:0007669"/>
    <property type="project" value="UniProtKB-KW"/>
</dbReference>
<keyword evidence="2 11" id="KW-0820">tRNA-binding</keyword>
<accession>A0A1K1LFI5</accession>
<protein>
    <recommendedName>
        <fullName evidence="11">Alanine--tRNA ligase</fullName>
        <ecNumber evidence="11">6.1.1.7</ecNumber>
    </recommendedName>
    <alternativeName>
        <fullName evidence="11">Alanyl-tRNA synthetase</fullName>
        <shortName evidence="11">AlaRS</shortName>
    </alternativeName>
</protein>
<dbReference type="InterPro" id="IPR003156">
    <property type="entry name" value="DHHA1_dom"/>
</dbReference>
<feature type="binding site" evidence="11">
    <location>
        <position position="684"/>
    </location>
    <ligand>
        <name>Zn(2+)</name>
        <dbReference type="ChEBI" id="CHEBI:29105"/>
    </ligand>
</feature>
<dbReference type="InterPro" id="IPR050058">
    <property type="entry name" value="Ala-tRNA_ligase"/>
</dbReference>
<evidence type="ECO:0000256" key="7">
    <source>
        <dbReference type="ARBA" id="ARBA00022840"/>
    </source>
</evidence>
<keyword evidence="14" id="KW-1185">Reference proteome</keyword>
<reference evidence="14" key="1">
    <citation type="submission" date="2016-10" db="EMBL/GenBank/DDBJ databases">
        <authorList>
            <person name="Wegmann U."/>
        </authorList>
    </citation>
    <scope>NUCLEOTIDE SEQUENCE [LARGE SCALE GENOMIC DNA]</scope>
</reference>
<feature type="binding site" evidence="11">
    <location>
        <position position="578"/>
    </location>
    <ligand>
        <name>Zn(2+)</name>
        <dbReference type="ChEBI" id="CHEBI:29105"/>
    </ligand>
</feature>
<evidence type="ECO:0000256" key="3">
    <source>
        <dbReference type="ARBA" id="ARBA00022598"/>
    </source>
</evidence>
<evidence type="ECO:0000256" key="4">
    <source>
        <dbReference type="ARBA" id="ARBA00022723"/>
    </source>
</evidence>
<dbReference type="SUPFAM" id="SSF55186">
    <property type="entry name" value="ThrRS/AlaRS common domain"/>
    <property type="match status" value="1"/>
</dbReference>
<organism evidence="13 14">
    <name type="scientific">Desulfovibrio piger</name>
    <dbReference type="NCBI Taxonomy" id="901"/>
    <lineage>
        <taxon>Bacteria</taxon>
        <taxon>Pseudomonadati</taxon>
        <taxon>Thermodesulfobacteriota</taxon>
        <taxon>Desulfovibrionia</taxon>
        <taxon>Desulfovibrionales</taxon>
        <taxon>Desulfovibrionaceae</taxon>
        <taxon>Desulfovibrio</taxon>
    </lineage>
</organism>
<evidence type="ECO:0000256" key="5">
    <source>
        <dbReference type="ARBA" id="ARBA00022741"/>
    </source>
</evidence>
<dbReference type="AlphaFoldDB" id="A0A1K1LFI5"/>
<dbReference type="PANTHER" id="PTHR11777:SF9">
    <property type="entry name" value="ALANINE--TRNA LIGASE, CYTOPLASMIC"/>
    <property type="match status" value="1"/>
</dbReference>
<dbReference type="InterPro" id="IPR002318">
    <property type="entry name" value="Ala-tRNA-lgiase_IIc"/>
</dbReference>
<comment type="similarity">
    <text evidence="1 11">Belongs to the class-II aminoacyl-tRNA synthetase family.</text>
</comment>
<evidence type="ECO:0000256" key="9">
    <source>
        <dbReference type="ARBA" id="ARBA00022917"/>
    </source>
</evidence>
<dbReference type="InterPro" id="IPR018164">
    <property type="entry name" value="Ala-tRNA-synth_IIc_N"/>
</dbReference>
<dbReference type="InterPro" id="IPR018162">
    <property type="entry name" value="Ala-tRNA-ligase_IIc_anticod-bd"/>
</dbReference>
<dbReference type="PANTHER" id="PTHR11777">
    <property type="entry name" value="ALANYL-TRNA SYNTHETASE"/>
    <property type="match status" value="1"/>
</dbReference>
<dbReference type="InterPro" id="IPR045864">
    <property type="entry name" value="aa-tRNA-synth_II/BPL/LPL"/>
</dbReference>
<keyword evidence="3 11" id="KW-0436">Ligase</keyword>
<name>A0A1K1LFI5_9BACT</name>
<dbReference type="PROSITE" id="PS50860">
    <property type="entry name" value="AA_TRNA_LIGASE_II_ALA"/>
    <property type="match status" value="1"/>
</dbReference>
<evidence type="ECO:0000259" key="12">
    <source>
        <dbReference type="PROSITE" id="PS50860"/>
    </source>
</evidence>